<evidence type="ECO:0000313" key="2">
    <source>
        <dbReference type="EMBL" id="GLJ58288.1"/>
    </source>
</evidence>
<reference evidence="1" key="1">
    <citation type="submission" date="2022-12" db="EMBL/GenBank/DDBJ databases">
        <title>Chromosome-Level Genome Assembly of Japanese Cedar (Cryptomeriajaponica D. Don).</title>
        <authorList>
            <person name="Fujino T."/>
            <person name="Yamaguchi K."/>
            <person name="Yokoyama T."/>
            <person name="Hamanaka T."/>
            <person name="Harazono Y."/>
            <person name="Kamada H."/>
            <person name="Kobayashi W."/>
            <person name="Ujino-Ihara T."/>
            <person name="Uchiyama K."/>
            <person name="Matsumoto A."/>
            <person name="Izuno A."/>
            <person name="Tsumura Y."/>
            <person name="Toyoda A."/>
            <person name="Shigenobu S."/>
            <person name="Moriguchi Y."/>
            <person name="Ueno S."/>
            <person name="Kasahara M."/>
        </authorList>
    </citation>
    <scope>NUCLEOTIDE SEQUENCE</scope>
</reference>
<gene>
    <name evidence="1" type="ORF">SUGI_1428970</name>
    <name evidence="2" type="ORF">SUGI_1428990</name>
</gene>
<dbReference type="EMBL" id="BSEH01000321">
    <property type="protein sequence ID" value="GLJ58286.1"/>
    <property type="molecule type" value="Genomic_DNA"/>
</dbReference>
<proteinExistence type="predicted"/>
<keyword evidence="3" id="KW-1185">Reference proteome</keyword>
<dbReference type="AlphaFoldDB" id="A0AAD3RQN1"/>
<sequence>MYDGKVEIAAMAPYNRSEYYRESLSELAEAVTERIDSCYYSGFTFMRALKLIIAQIAAKDWTDIDSKRVAMTVDILRRNLTSAVHMGCLSVTDTNEELRVLDNFNTQEGVPDFPVAVGESSISSNTTDFCDDDEEQRLQLEANVALGKVKQGLSVCGCKCSVCFWRCVMEKGHGDRHSCMGSHLCTENCSYCTREGDSLSLCGDLAGHEGNHNCKRKNHTCGQSCYLYETSSNCNEKCSLWPGQPGQHKCDSPQHMCNRKCSLPSCINPCAVAIESNHKAHQCNEKYCPTKCTINGCSSSFQSSTILEQGFIIKKPLQEVTI</sequence>
<evidence type="ECO:0000313" key="1">
    <source>
        <dbReference type="EMBL" id="GLJ58286.1"/>
    </source>
</evidence>
<dbReference type="EMBL" id="BSEH01000321">
    <property type="protein sequence ID" value="GLJ58288.1"/>
    <property type="molecule type" value="Genomic_DNA"/>
</dbReference>
<evidence type="ECO:0000313" key="3">
    <source>
        <dbReference type="Proteomes" id="UP001234787"/>
    </source>
</evidence>
<name>A0AAD3RQN1_CRYJA</name>
<comment type="caution">
    <text evidence="1">The sequence shown here is derived from an EMBL/GenBank/DDBJ whole genome shotgun (WGS) entry which is preliminary data.</text>
</comment>
<dbReference type="Proteomes" id="UP001234787">
    <property type="component" value="Unassembled WGS sequence"/>
</dbReference>
<organism evidence="1 3">
    <name type="scientific">Cryptomeria japonica</name>
    <name type="common">Japanese cedar</name>
    <name type="synonym">Cupressus japonica</name>
    <dbReference type="NCBI Taxonomy" id="3369"/>
    <lineage>
        <taxon>Eukaryota</taxon>
        <taxon>Viridiplantae</taxon>
        <taxon>Streptophyta</taxon>
        <taxon>Embryophyta</taxon>
        <taxon>Tracheophyta</taxon>
        <taxon>Spermatophyta</taxon>
        <taxon>Pinopsida</taxon>
        <taxon>Pinidae</taxon>
        <taxon>Conifers II</taxon>
        <taxon>Cupressales</taxon>
        <taxon>Cupressaceae</taxon>
        <taxon>Cryptomeria</taxon>
    </lineage>
</organism>
<protein>
    <submittedName>
        <fullName evidence="1">Uncharacterized protein</fullName>
    </submittedName>
</protein>
<accession>A0AAD3RQN1</accession>